<dbReference type="OrthoDB" id="107771at2"/>
<gene>
    <name evidence="10" type="ORF">AV654_26630</name>
</gene>
<evidence type="ECO:0000256" key="6">
    <source>
        <dbReference type="PROSITE-ProRule" id="PRU00284"/>
    </source>
</evidence>
<keyword evidence="2" id="KW-1003">Cell membrane</keyword>
<dbReference type="SUPFAM" id="SSF58104">
    <property type="entry name" value="Methyl-accepting chemotaxis protein (MCP) signaling domain"/>
    <property type="match status" value="1"/>
</dbReference>
<protein>
    <recommendedName>
        <fullName evidence="12">Methyl-accepting chemotaxis protein</fullName>
    </recommendedName>
</protein>
<feature type="domain" description="Methyl-accepting transducer" evidence="8">
    <location>
        <begin position="277"/>
        <end position="513"/>
    </location>
</feature>
<comment type="subcellular location">
    <subcellularLocation>
        <location evidence="1">Cell membrane</location>
    </subcellularLocation>
</comment>
<evidence type="ECO:0000259" key="8">
    <source>
        <dbReference type="PROSITE" id="PS50111"/>
    </source>
</evidence>
<dbReference type="GO" id="GO:0005886">
    <property type="term" value="C:plasma membrane"/>
    <property type="evidence" value="ECO:0007669"/>
    <property type="project" value="UniProtKB-SubCell"/>
</dbReference>
<dbReference type="InterPro" id="IPR003660">
    <property type="entry name" value="HAMP_dom"/>
</dbReference>
<evidence type="ECO:0000256" key="1">
    <source>
        <dbReference type="ARBA" id="ARBA00004236"/>
    </source>
</evidence>
<dbReference type="EMBL" id="LQRA01000072">
    <property type="protein sequence ID" value="KZE75348.1"/>
    <property type="molecule type" value="Genomic_DNA"/>
</dbReference>
<feature type="transmembrane region" description="Helical" evidence="7">
    <location>
        <begin position="183"/>
        <end position="203"/>
    </location>
</feature>
<organism evidence="10 11">
    <name type="scientific">Paenibacillus elgii</name>
    <dbReference type="NCBI Taxonomy" id="189691"/>
    <lineage>
        <taxon>Bacteria</taxon>
        <taxon>Bacillati</taxon>
        <taxon>Bacillota</taxon>
        <taxon>Bacilli</taxon>
        <taxon>Bacillales</taxon>
        <taxon>Paenibacillaceae</taxon>
        <taxon>Paenibacillus</taxon>
    </lineage>
</organism>
<evidence type="ECO:0000313" key="10">
    <source>
        <dbReference type="EMBL" id="KZE75348.1"/>
    </source>
</evidence>
<evidence type="ECO:0000313" key="11">
    <source>
        <dbReference type="Proteomes" id="UP000076563"/>
    </source>
</evidence>
<keyword evidence="7" id="KW-1133">Transmembrane helix</keyword>
<dbReference type="PRINTS" id="PR00260">
    <property type="entry name" value="CHEMTRNSDUCR"/>
</dbReference>
<dbReference type="PANTHER" id="PTHR32089:SF112">
    <property type="entry name" value="LYSOZYME-LIKE PROTEIN-RELATED"/>
    <property type="match status" value="1"/>
</dbReference>
<evidence type="ECO:0000259" key="9">
    <source>
        <dbReference type="PROSITE" id="PS50885"/>
    </source>
</evidence>
<dbReference type="CDD" id="cd06225">
    <property type="entry name" value="HAMP"/>
    <property type="match status" value="1"/>
</dbReference>
<dbReference type="InterPro" id="IPR004090">
    <property type="entry name" value="Chemotax_Me-accpt_rcpt"/>
</dbReference>
<evidence type="ECO:0008006" key="12">
    <source>
        <dbReference type="Google" id="ProtNLM"/>
    </source>
</evidence>
<dbReference type="PANTHER" id="PTHR32089">
    <property type="entry name" value="METHYL-ACCEPTING CHEMOTAXIS PROTEIN MCPB"/>
    <property type="match status" value="1"/>
</dbReference>
<dbReference type="Pfam" id="PF00015">
    <property type="entry name" value="MCPsignal"/>
    <property type="match status" value="1"/>
</dbReference>
<dbReference type="RefSeq" id="WP_063184825.1">
    <property type="nucleotide sequence ID" value="NZ_LQRA01000072.1"/>
</dbReference>
<evidence type="ECO:0000256" key="7">
    <source>
        <dbReference type="SAM" id="Phobius"/>
    </source>
</evidence>
<dbReference type="AlphaFoldDB" id="A0A163VSX5"/>
<dbReference type="SMART" id="SM00283">
    <property type="entry name" value="MA"/>
    <property type="match status" value="1"/>
</dbReference>
<reference evidence="11" key="1">
    <citation type="submission" date="2016-01" db="EMBL/GenBank/DDBJ databases">
        <title>Draft genome of Chromobacterium sp. F49.</title>
        <authorList>
            <person name="Hong K.W."/>
        </authorList>
    </citation>
    <scope>NUCLEOTIDE SEQUENCE [LARGE SCALE GENOMIC DNA]</scope>
    <source>
        <strain evidence="11">M63</strain>
    </source>
</reference>
<proteinExistence type="inferred from homology"/>
<dbReference type="Pfam" id="PF00672">
    <property type="entry name" value="HAMP"/>
    <property type="match status" value="1"/>
</dbReference>
<dbReference type="SMART" id="SM00304">
    <property type="entry name" value="HAMP"/>
    <property type="match status" value="1"/>
</dbReference>
<evidence type="ECO:0000256" key="5">
    <source>
        <dbReference type="ARBA" id="ARBA00029447"/>
    </source>
</evidence>
<dbReference type="InterPro" id="IPR024478">
    <property type="entry name" value="HlyB_4HB_MCP"/>
</dbReference>
<evidence type="ECO:0000256" key="3">
    <source>
        <dbReference type="ARBA" id="ARBA00023136"/>
    </source>
</evidence>
<dbReference type="GO" id="GO:0007165">
    <property type="term" value="P:signal transduction"/>
    <property type="evidence" value="ECO:0007669"/>
    <property type="project" value="UniProtKB-KW"/>
</dbReference>
<comment type="similarity">
    <text evidence="5">Belongs to the methyl-accepting chemotaxis (MCP) protein family.</text>
</comment>
<name>A0A163VSX5_9BACL</name>
<comment type="caution">
    <text evidence="10">The sequence shown here is derived from an EMBL/GenBank/DDBJ whole genome shotgun (WGS) entry which is preliminary data.</text>
</comment>
<dbReference type="PROSITE" id="PS50111">
    <property type="entry name" value="CHEMOTAXIS_TRANSDUC_2"/>
    <property type="match status" value="1"/>
</dbReference>
<dbReference type="InterPro" id="IPR004089">
    <property type="entry name" value="MCPsignal_dom"/>
</dbReference>
<dbReference type="Gene3D" id="6.10.340.10">
    <property type="match status" value="1"/>
</dbReference>
<dbReference type="Proteomes" id="UP000076563">
    <property type="component" value="Unassembled WGS sequence"/>
</dbReference>
<feature type="domain" description="HAMP" evidence="9">
    <location>
        <begin position="204"/>
        <end position="258"/>
    </location>
</feature>
<feature type="transmembrane region" description="Helical" evidence="7">
    <location>
        <begin position="9"/>
        <end position="31"/>
    </location>
</feature>
<keyword evidence="11" id="KW-1185">Reference proteome</keyword>
<keyword evidence="7" id="KW-0812">Transmembrane</keyword>
<dbReference type="Gene3D" id="1.10.287.950">
    <property type="entry name" value="Methyl-accepting chemotaxis protein"/>
    <property type="match status" value="1"/>
</dbReference>
<evidence type="ECO:0000256" key="2">
    <source>
        <dbReference type="ARBA" id="ARBA00022475"/>
    </source>
</evidence>
<dbReference type="PROSITE" id="PS50885">
    <property type="entry name" value="HAMP"/>
    <property type="match status" value="1"/>
</dbReference>
<evidence type="ECO:0000256" key="4">
    <source>
        <dbReference type="ARBA" id="ARBA00023224"/>
    </source>
</evidence>
<dbReference type="Pfam" id="PF12729">
    <property type="entry name" value="4HB_MCP_1"/>
    <property type="match status" value="1"/>
</dbReference>
<keyword evidence="4 6" id="KW-0807">Transducer</keyword>
<accession>A0A163VSX5</accession>
<sequence>MNLSIAKQIVIGFLVAPLLLGVIGGMSFYSLQSVNRSYSELIRSDIQAALDTHVIQFDAAQQMNFLNAYFVVQESQYLQGFQRTNADLSELADKVKPMLAQPEDQAALAQITERNRSLQQSADKVVALLKTDPKQARAIVSQEVLPAGTEIKNQAKIIVDRQEEAMRHAYETNAARVASTQQLIVTASAAAIGIALVFGLIIASRVSKPLVMVNRQLKEIADGEGDLTKQLAIRSGGEFQELASSFNHMVRHLQGLVRQVGAHAERFAAYAVQLSVRAEETSQASEHIAATVREVASGTETQNEAVGHSSEIIGTIALNARQTAAKSGDVFTAIQMTEEAALQGNQAIHTSMKQISLVHETISRMTEAVNRLDARSREIGTSIQLITDLSRQTNLLALNAGIESARAGEQGKGFAVVAGEVRKLAMRSAESAQTITELIESARTEIQAAIEMTQRSAAEADSGLQTVNEAGASFDHIVLAIRGIRGQMEDVAAASSKMAEDSGHIAGSIGSIAAAATANAEGTQHIAGASSKQLDAMAEITASAGHLLEMAQELQQSIHRFKV</sequence>
<dbReference type="GO" id="GO:0006935">
    <property type="term" value="P:chemotaxis"/>
    <property type="evidence" value="ECO:0007669"/>
    <property type="project" value="InterPro"/>
</dbReference>
<keyword evidence="3 7" id="KW-0472">Membrane</keyword>
<dbReference type="GO" id="GO:0004888">
    <property type="term" value="F:transmembrane signaling receptor activity"/>
    <property type="evidence" value="ECO:0007669"/>
    <property type="project" value="InterPro"/>
</dbReference>